<keyword evidence="5 12" id="KW-0812">Transmembrane</keyword>
<evidence type="ECO:0000256" key="6">
    <source>
        <dbReference type="ARBA" id="ARBA00022989"/>
    </source>
</evidence>
<dbReference type="Proteomes" id="UP000318571">
    <property type="component" value="Chromosome 5"/>
</dbReference>
<reference evidence="14 15" key="1">
    <citation type="journal article" date="2018" name="Nat. Ecol. Evol.">
        <title>Genomic signatures of mitonuclear coevolution across populations of Tigriopus californicus.</title>
        <authorList>
            <person name="Barreto F.S."/>
            <person name="Watson E.T."/>
            <person name="Lima T.G."/>
            <person name="Willett C.S."/>
            <person name="Edmands S."/>
            <person name="Li W."/>
            <person name="Burton R.S."/>
        </authorList>
    </citation>
    <scope>NUCLEOTIDE SEQUENCE [LARGE SCALE GENOMIC DNA]</scope>
    <source>
        <strain evidence="14 15">San Diego</strain>
    </source>
</reference>
<keyword evidence="9 13" id="KW-0472">Membrane</keyword>
<evidence type="ECO:0000313" key="14">
    <source>
        <dbReference type="EMBL" id="TRY76790.1"/>
    </source>
</evidence>
<comment type="subcellular location">
    <subcellularLocation>
        <location evidence="1">Membrane</location>
        <topology evidence="1">Multi-pass membrane protein</topology>
    </subcellularLocation>
</comment>
<dbReference type="PANTHER" id="PTHR11690:SF243">
    <property type="entry name" value="PICKPOCKET 12-RELATED"/>
    <property type="match status" value="1"/>
</dbReference>
<dbReference type="Gene3D" id="1.10.287.770">
    <property type="entry name" value="YojJ-like"/>
    <property type="match status" value="1"/>
</dbReference>
<sequence length="549" mass="63001">MPKKEVWPTIDQKTNVTPTPNWEGRVQENTKEYFEETSLHGLKYLAQPRVSKPERVFWFVAVFLSWFFSGYMIYQVMLHSLLKVCIKWQQSPVLVSFDSTPVPIWKVPFPSFTVCNMNKVMRSKVISIEKALEQNQSNPDFVTERMFVDEICGSETASKIEGQHNLNLTGDDLHHFLSHLSQPCSSMMLRCHFEGFHRNCGDIFTPVITDEGQCCAFNIMPESIMFKNTGPKQDHDEQEEKRWANWDIQNGYTDTNGASTNLSTTYEFMPRRALAPGLHMGLSVMLDVQESEYFCTGSESVGFKALFHTPATLPEMIEYGFAISPGSETFFTINPTLMHAQESIHGISYTKRQCYLQHEKDLRFFRHYTFLNCFMECVSNFTFRTCGCVAYYMPRNSSYMPICGPKLAKCVFDSVTEVERSTLSDTKENKGSGCECLPPCTDINFPHVSSTTKLRSSTLKMSQELKETHPKLLNDSYVHDNVAIVNIFFKDQHFMRHERSELFGITDFFANIGGLMGLCMGFSILSLVEFVYFFSLRLILHIQAQKSKS</sequence>
<dbReference type="InterPro" id="IPR001873">
    <property type="entry name" value="ENaC"/>
</dbReference>
<name>A0A553PGI8_TIGCA</name>
<evidence type="ECO:0000256" key="1">
    <source>
        <dbReference type="ARBA" id="ARBA00004141"/>
    </source>
</evidence>
<evidence type="ECO:0000256" key="5">
    <source>
        <dbReference type="ARBA" id="ARBA00022692"/>
    </source>
</evidence>
<keyword evidence="15" id="KW-1185">Reference proteome</keyword>
<evidence type="ECO:0000256" key="10">
    <source>
        <dbReference type="ARBA" id="ARBA00023201"/>
    </source>
</evidence>
<dbReference type="OMA" id="QDAFDKW"/>
<feature type="transmembrane region" description="Helical" evidence="13">
    <location>
        <begin position="515"/>
        <end position="540"/>
    </location>
</feature>
<keyword evidence="7" id="KW-0915">Sodium</keyword>
<keyword evidence="10 12" id="KW-0739">Sodium transport</keyword>
<dbReference type="PRINTS" id="PR01078">
    <property type="entry name" value="AMINACHANNEL"/>
</dbReference>
<dbReference type="Pfam" id="PF00858">
    <property type="entry name" value="ASC"/>
    <property type="match status" value="1"/>
</dbReference>
<proteinExistence type="inferred from homology"/>
<evidence type="ECO:0000256" key="9">
    <source>
        <dbReference type="ARBA" id="ARBA00023136"/>
    </source>
</evidence>
<dbReference type="PANTHER" id="PTHR11690">
    <property type="entry name" value="AMILORIDE-SENSITIVE SODIUM CHANNEL-RELATED"/>
    <property type="match status" value="1"/>
</dbReference>
<dbReference type="STRING" id="6832.A0A553PGI8"/>
<evidence type="ECO:0000256" key="11">
    <source>
        <dbReference type="ARBA" id="ARBA00023303"/>
    </source>
</evidence>
<keyword evidence="4 12" id="KW-0894">Sodium channel</keyword>
<evidence type="ECO:0000256" key="2">
    <source>
        <dbReference type="ARBA" id="ARBA00007193"/>
    </source>
</evidence>
<keyword evidence="3 12" id="KW-0813">Transport</keyword>
<dbReference type="Gene3D" id="2.60.470.10">
    <property type="entry name" value="Acid-sensing ion channels like domains"/>
    <property type="match status" value="1"/>
</dbReference>
<evidence type="ECO:0000256" key="13">
    <source>
        <dbReference type="SAM" id="Phobius"/>
    </source>
</evidence>
<dbReference type="AlphaFoldDB" id="A0A553PGI8"/>
<comment type="similarity">
    <text evidence="2 12">Belongs to the amiloride-sensitive sodium channel (TC 1.A.6) family.</text>
</comment>
<evidence type="ECO:0000313" key="15">
    <source>
        <dbReference type="Proteomes" id="UP000318571"/>
    </source>
</evidence>
<keyword evidence="6 13" id="KW-1133">Transmembrane helix</keyword>
<protein>
    <recommendedName>
        <fullName evidence="16">Pickpocket protein 28</fullName>
    </recommendedName>
</protein>
<keyword evidence="11 12" id="KW-0407">Ion channel</keyword>
<organism evidence="14 15">
    <name type="scientific">Tigriopus californicus</name>
    <name type="common">Marine copepod</name>
    <dbReference type="NCBI Taxonomy" id="6832"/>
    <lineage>
        <taxon>Eukaryota</taxon>
        <taxon>Metazoa</taxon>
        <taxon>Ecdysozoa</taxon>
        <taxon>Arthropoda</taxon>
        <taxon>Crustacea</taxon>
        <taxon>Multicrustacea</taxon>
        <taxon>Hexanauplia</taxon>
        <taxon>Copepoda</taxon>
        <taxon>Harpacticoida</taxon>
        <taxon>Harpacticidae</taxon>
        <taxon>Tigriopus</taxon>
    </lineage>
</organism>
<evidence type="ECO:0000256" key="8">
    <source>
        <dbReference type="ARBA" id="ARBA00023065"/>
    </source>
</evidence>
<evidence type="ECO:0000256" key="4">
    <source>
        <dbReference type="ARBA" id="ARBA00022461"/>
    </source>
</evidence>
<feature type="transmembrane region" description="Helical" evidence="13">
    <location>
        <begin position="56"/>
        <end position="74"/>
    </location>
</feature>
<dbReference type="GO" id="GO:0005886">
    <property type="term" value="C:plasma membrane"/>
    <property type="evidence" value="ECO:0007669"/>
    <property type="project" value="TreeGrafter"/>
</dbReference>
<comment type="caution">
    <text evidence="14">The sequence shown here is derived from an EMBL/GenBank/DDBJ whole genome shotgun (WGS) entry which is preliminary data.</text>
</comment>
<evidence type="ECO:0000256" key="12">
    <source>
        <dbReference type="RuleBase" id="RU000679"/>
    </source>
</evidence>
<dbReference type="GO" id="GO:0015280">
    <property type="term" value="F:ligand-gated sodium channel activity"/>
    <property type="evidence" value="ECO:0007669"/>
    <property type="project" value="TreeGrafter"/>
</dbReference>
<accession>A0A553PGI8</accession>
<evidence type="ECO:0000256" key="7">
    <source>
        <dbReference type="ARBA" id="ARBA00023053"/>
    </source>
</evidence>
<keyword evidence="8 12" id="KW-0406">Ion transport</keyword>
<evidence type="ECO:0000256" key="3">
    <source>
        <dbReference type="ARBA" id="ARBA00022448"/>
    </source>
</evidence>
<gene>
    <name evidence="14" type="ORF">TCAL_12426</name>
</gene>
<evidence type="ECO:0008006" key="16">
    <source>
        <dbReference type="Google" id="ProtNLM"/>
    </source>
</evidence>
<dbReference type="EMBL" id="VCGU01000004">
    <property type="protein sequence ID" value="TRY76790.1"/>
    <property type="molecule type" value="Genomic_DNA"/>
</dbReference>